<evidence type="ECO:0000313" key="1">
    <source>
        <dbReference type="EMBL" id="ECV6113007.1"/>
    </source>
</evidence>
<dbReference type="Gene3D" id="1.10.10.10">
    <property type="entry name" value="Winged helix-like DNA-binding domain superfamily/Winged helix DNA-binding domain"/>
    <property type="match status" value="1"/>
</dbReference>
<reference evidence="3" key="1">
    <citation type="submission" date="2018-04" db="EMBL/GenBank/DDBJ databases">
        <authorList>
            <person name="Bell R."/>
        </authorList>
    </citation>
    <scope>NUCLEOTIDE SEQUENCE</scope>
    <source>
        <strain evidence="4">CFSAN058605</strain>
        <strain evidence="3">CFSAN058620</strain>
    </source>
</reference>
<accession>A0A2T6X1T6</accession>
<name>A0A2T6X1T6_SALET</name>
<dbReference type="EMBL" id="CP077693">
    <property type="protein sequence ID" value="QXR51545.1"/>
    <property type="molecule type" value="Genomic_DNA"/>
</dbReference>
<dbReference type="RefSeq" id="WP_023197848.1">
    <property type="nucleotide sequence ID" value="NZ_CP077691.1"/>
</dbReference>
<evidence type="ECO:0000313" key="2">
    <source>
        <dbReference type="EMBL" id="ECV6294292.1"/>
    </source>
</evidence>
<sequence>MSIDYNTIMTSSSEQVEDYINKNDFTDKQKLEIYIFYNRNRKDKITVNVKKERSSDIQPGIAYVHAFVDNLEKLGKNMSGAEYTIMIRLCKLMQHGNLIASISQSALAEELGMSKSNVCKCWKKLINKGILIQDGKHTLINANLFLKGQYRTLNPTRKEYVQKSLRTTSEGIEDVFVTVYKDRIFKNYEEKKINKEDDKPLLSTPDEDIDWDSVSEDNIFDDYSQEDEFDEEENI</sequence>
<reference evidence="1" key="2">
    <citation type="submission" date="2019-09" db="EMBL/GenBank/DDBJ databases">
        <authorList>
            <person name="Ashton P.M."/>
            <person name="Dallman T."/>
            <person name="Nair S."/>
            <person name="De Pinna E."/>
            <person name="Peters T."/>
            <person name="Grant K."/>
        </authorList>
    </citation>
    <scope>NUCLEOTIDE SEQUENCE</scope>
    <source>
        <strain evidence="1">801510</strain>
        <strain evidence="2">804072</strain>
    </source>
</reference>
<dbReference type="EMBL" id="AAKTRA010000001">
    <property type="protein sequence ID" value="ECV6113007.1"/>
    <property type="molecule type" value="Genomic_DNA"/>
</dbReference>
<gene>
    <name evidence="3" type="ORF">DAX98_009860</name>
    <name evidence="4" type="ORF">DAY14_009570</name>
    <name evidence="1" type="ORF">F2V23_01110</name>
    <name evidence="2" type="ORF">F3E26_01350</name>
</gene>
<dbReference type="InterPro" id="IPR036390">
    <property type="entry name" value="WH_DNA-bd_sf"/>
</dbReference>
<evidence type="ECO:0000313" key="4">
    <source>
        <dbReference type="EMBL" id="QXR51545.1"/>
    </source>
</evidence>
<dbReference type="EMBL" id="AAKTSM010000001">
    <property type="protein sequence ID" value="ECV6294292.1"/>
    <property type="molecule type" value="Genomic_DNA"/>
</dbReference>
<dbReference type="InterPro" id="IPR036388">
    <property type="entry name" value="WH-like_DNA-bd_sf"/>
</dbReference>
<protein>
    <submittedName>
        <fullName evidence="1">Replication protein</fullName>
    </submittedName>
</protein>
<dbReference type="SUPFAM" id="SSF46785">
    <property type="entry name" value="Winged helix' DNA-binding domain"/>
    <property type="match status" value="1"/>
</dbReference>
<organism evidence="1">
    <name type="scientific">Salmonella enterica I</name>
    <dbReference type="NCBI Taxonomy" id="59201"/>
    <lineage>
        <taxon>Bacteria</taxon>
        <taxon>Pseudomonadati</taxon>
        <taxon>Pseudomonadota</taxon>
        <taxon>Gammaproteobacteria</taxon>
        <taxon>Enterobacterales</taxon>
        <taxon>Enterobacteriaceae</taxon>
        <taxon>Salmonella</taxon>
    </lineage>
</organism>
<dbReference type="EMBL" id="CP077691">
    <property type="protein sequence ID" value="QXR42177.1"/>
    <property type="molecule type" value="Genomic_DNA"/>
</dbReference>
<proteinExistence type="predicted"/>
<dbReference type="AlphaFoldDB" id="A0A2T6X1T6"/>
<evidence type="ECO:0000313" key="3">
    <source>
        <dbReference type="EMBL" id="QXR42177.1"/>
    </source>
</evidence>
<reference evidence="3" key="3">
    <citation type="submission" date="2021-05" db="EMBL/GenBank/DDBJ databases">
        <title>Whole genome sequencing of cultured pathogen.</title>
        <authorList>
            <person name="Hoffmann M."/>
            <person name="Balkey M."/>
            <person name="Luo Y."/>
        </authorList>
    </citation>
    <scope>NUCLEOTIDE SEQUENCE</scope>
    <source>
        <strain evidence="4">CFSAN058605</strain>
        <strain evidence="3">CFSAN058620</strain>
    </source>
</reference>